<proteinExistence type="predicted"/>
<evidence type="ECO:0000256" key="4">
    <source>
        <dbReference type="SAM" id="MobiDB-lite"/>
    </source>
</evidence>
<comment type="caution">
    <text evidence="5">The sequence shown here is derived from an EMBL/GenBank/DDBJ whole genome shotgun (WGS) entry which is preliminary data.</text>
</comment>
<evidence type="ECO:0000256" key="2">
    <source>
        <dbReference type="ARBA" id="ARBA00022771"/>
    </source>
</evidence>
<keyword evidence="1" id="KW-0479">Metal-binding</keyword>
<evidence type="ECO:0000313" key="6">
    <source>
        <dbReference type="Proteomes" id="UP000700596"/>
    </source>
</evidence>
<feature type="region of interest" description="Disordered" evidence="4">
    <location>
        <begin position="140"/>
        <end position="191"/>
    </location>
</feature>
<keyword evidence="6" id="KW-1185">Reference proteome</keyword>
<name>A0A9P9ELA0_9PLEO</name>
<evidence type="ECO:0000256" key="1">
    <source>
        <dbReference type="ARBA" id="ARBA00022723"/>
    </source>
</evidence>
<evidence type="ECO:0000256" key="3">
    <source>
        <dbReference type="ARBA" id="ARBA00022833"/>
    </source>
</evidence>
<sequence>MASTGTFSPYYSLNTVGTSSWIETVKILPGTPADNVPTIWIANMVQCDRNMRWSTHELAEHIYEHSNDPAVPFSFTGLCCLDDDTAESVYSSIDESTDELTLQPTTCPTSKSHPSEAITESIQIEIVSFFADSRHNSKTLNTSNSLGHESTSKGLHAVTERHKKDPVNNPENDHEDTHMIDSPASDSTSDFSDEICDLGSPSNLKWTSRHDSDRKANLKWTLSKIVCISCMHAYFHGSRTAKLSCGHHMCYICLERLFTLSVQDTRHMPPRCRSDEIAFHHVEFLFDAEFTKM</sequence>
<protein>
    <recommendedName>
        <fullName evidence="7">RING-type domain-containing protein</fullName>
    </recommendedName>
</protein>
<feature type="compositionally biased region" description="Basic and acidic residues" evidence="4">
    <location>
        <begin position="158"/>
        <end position="179"/>
    </location>
</feature>
<dbReference type="EMBL" id="JAGMWT010000001">
    <property type="protein sequence ID" value="KAH7139507.1"/>
    <property type="molecule type" value="Genomic_DNA"/>
</dbReference>
<feature type="compositionally biased region" description="Polar residues" evidence="4">
    <location>
        <begin position="140"/>
        <end position="153"/>
    </location>
</feature>
<dbReference type="GO" id="GO:0008270">
    <property type="term" value="F:zinc ion binding"/>
    <property type="evidence" value="ECO:0007669"/>
    <property type="project" value="UniProtKB-KW"/>
</dbReference>
<organism evidence="5 6">
    <name type="scientific">Dendryphion nanum</name>
    <dbReference type="NCBI Taxonomy" id="256645"/>
    <lineage>
        <taxon>Eukaryota</taxon>
        <taxon>Fungi</taxon>
        <taxon>Dikarya</taxon>
        <taxon>Ascomycota</taxon>
        <taxon>Pezizomycotina</taxon>
        <taxon>Dothideomycetes</taxon>
        <taxon>Pleosporomycetidae</taxon>
        <taxon>Pleosporales</taxon>
        <taxon>Torulaceae</taxon>
        <taxon>Dendryphion</taxon>
    </lineage>
</organism>
<keyword evidence="3" id="KW-0862">Zinc</keyword>
<dbReference type="SUPFAM" id="SSF57850">
    <property type="entry name" value="RING/U-box"/>
    <property type="match status" value="1"/>
</dbReference>
<reference evidence="5" key="1">
    <citation type="journal article" date="2021" name="Nat. Commun.">
        <title>Genetic determinants of endophytism in the Arabidopsis root mycobiome.</title>
        <authorList>
            <person name="Mesny F."/>
            <person name="Miyauchi S."/>
            <person name="Thiergart T."/>
            <person name="Pickel B."/>
            <person name="Atanasova L."/>
            <person name="Karlsson M."/>
            <person name="Huettel B."/>
            <person name="Barry K.W."/>
            <person name="Haridas S."/>
            <person name="Chen C."/>
            <person name="Bauer D."/>
            <person name="Andreopoulos W."/>
            <person name="Pangilinan J."/>
            <person name="LaButti K."/>
            <person name="Riley R."/>
            <person name="Lipzen A."/>
            <person name="Clum A."/>
            <person name="Drula E."/>
            <person name="Henrissat B."/>
            <person name="Kohler A."/>
            <person name="Grigoriev I.V."/>
            <person name="Martin F.M."/>
            <person name="Hacquard S."/>
        </authorList>
    </citation>
    <scope>NUCLEOTIDE SEQUENCE</scope>
    <source>
        <strain evidence="5">MPI-CAGE-CH-0243</strain>
    </source>
</reference>
<evidence type="ECO:0008006" key="7">
    <source>
        <dbReference type="Google" id="ProtNLM"/>
    </source>
</evidence>
<evidence type="ECO:0000313" key="5">
    <source>
        <dbReference type="EMBL" id="KAH7139507.1"/>
    </source>
</evidence>
<gene>
    <name evidence="5" type="ORF">B0J11DRAFT_45393</name>
</gene>
<feature type="region of interest" description="Disordered" evidence="4">
    <location>
        <begin position="95"/>
        <end position="117"/>
    </location>
</feature>
<accession>A0A9P9ELA0</accession>
<dbReference type="OrthoDB" id="10545198at2759"/>
<dbReference type="InterPro" id="IPR017907">
    <property type="entry name" value="Znf_RING_CS"/>
</dbReference>
<dbReference type="Proteomes" id="UP000700596">
    <property type="component" value="Unassembled WGS sequence"/>
</dbReference>
<dbReference type="AlphaFoldDB" id="A0A9P9ELA0"/>
<dbReference type="PROSITE" id="PS00518">
    <property type="entry name" value="ZF_RING_1"/>
    <property type="match status" value="1"/>
</dbReference>
<keyword evidence="2" id="KW-0863">Zinc-finger</keyword>